<sequence length="303" mass="31402">MGDADRIPVLEIGGTHLTTALVEPADWTVSPGSLTRSPIHPKADLDDLLGEIAGAATALTAAHAEHRPAWAVAIPGPFDYVAGVGRYENVDKFESLTGQDVRGGLMTRIVPTPAMLHFINDADAYGLGEAIIGAARGYSRSICLTLGTGVGSAFIVDGVPVQEGPGVAPEGSIHLIDYNGQPLEDTMSRRALLAAYARATGVTESPIDVREIFELARTGDPIAMATVEAGLSGLGRAIASTVSRFAAEILVLGGSMTGSWDLVEPLVRAGLVSVDPGLAGLPIERAQHPEDAPLVGAAFWAAR</sequence>
<keyword evidence="3" id="KW-1185">Reference proteome</keyword>
<organism evidence="2 3">
    <name type="scientific">Amnibacterium flavum</name>
    <dbReference type="NCBI Taxonomy" id="2173173"/>
    <lineage>
        <taxon>Bacteria</taxon>
        <taxon>Bacillati</taxon>
        <taxon>Actinomycetota</taxon>
        <taxon>Actinomycetes</taxon>
        <taxon>Micrococcales</taxon>
        <taxon>Microbacteriaceae</taxon>
        <taxon>Amnibacterium</taxon>
    </lineage>
</organism>
<dbReference type="Gene3D" id="3.30.420.40">
    <property type="match status" value="2"/>
</dbReference>
<proteinExistence type="inferred from homology"/>
<gene>
    <name evidence="2" type="ORF">DDQ50_15455</name>
</gene>
<dbReference type="Pfam" id="PF00480">
    <property type="entry name" value="ROK"/>
    <property type="match status" value="1"/>
</dbReference>
<dbReference type="RefSeq" id="WP_116757700.1">
    <property type="nucleotide sequence ID" value="NZ_JBHUEX010000001.1"/>
</dbReference>
<dbReference type="PANTHER" id="PTHR18964:SF169">
    <property type="entry name" value="N-ACETYLMANNOSAMINE KINASE"/>
    <property type="match status" value="1"/>
</dbReference>
<name>A0A2V1HP39_9MICO</name>
<dbReference type="PANTHER" id="PTHR18964">
    <property type="entry name" value="ROK (REPRESSOR, ORF, KINASE) FAMILY"/>
    <property type="match status" value="1"/>
</dbReference>
<dbReference type="Proteomes" id="UP000244893">
    <property type="component" value="Unassembled WGS sequence"/>
</dbReference>
<comment type="caution">
    <text evidence="2">The sequence shown here is derived from an EMBL/GenBank/DDBJ whole genome shotgun (WGS) entry which is preliminary data.</text>
</comment>
<evidence type="ECO:0000256" key="1">
    <source>
        <dbReference type="ARBA" id="ARBA00006479"/>
    </source>
</evidence>
<dbReference type="InterPro" id="IPR000600">
    <property type="entry name" value="ROK"/>
</dbReference>
<reference evidence="2 3" key="1">
    <citation type="submission" date="2018-05" db="EMBL/GenBank/DDBJ databases">
        <title>Amnibacterium sp. M8JJ-5, whole genome shotgun sequence.</title>
        <authorList>
            <person name="Tuo L."/>
        </authorList>
    </citation>
    <scope>NUCLEOTIDE SEQUENCE [LARGE SCALE GENOMIC DNA]</scope>
    <source>
        <strain evidence="2 3">M8JJ-5</strain>
    </source>
</reference>
<accession>A0A2V1HP39</accession>
<evidence type="ECO:0000313" key="2">
    <source>
        <dbReference type="EMBL" id="PVZ93372.1"/>
    </source>
</evidence>
<dbReference type="OrthoDB" id="49666at2"/>
<dbReference type="AlphaFoldDB" id="A0A2V1HP39"/>
<comment type="similarity">
    <text evidence="1">Belongs to the ROK (NagC/XylR) family.</text>
</comment>
<evidence type="ECO:0000313" key="3">
    <source>
        <dbReference type="Proteomes" id="UP000244893"/>
    </source>
</evidence>
<dbReference type="EMBL" id="QEOP01000004">
    <property type="protein sequence ID" value="PVZ93372.1"/>
    <property type="molecule type" value="Genomic_DNA"/>
</dbReference>
<protein>
    <submittedName>
        <fullName evidence="2">ROK family protein</fullName>
    </submittedName>
</protein>
<dbReference type="InterPro" id="IPR043129">
    <property type="entry name" value="ATPase_NBD"/>
</dbReference>
<dbReference type="SUPFAM" id="SSF53067">
    <property type="entry name" value="Actin-like ATPase domain"/>
    <property type="match status" value="1"/>
</dbReference>